<protein>
    <recommendedName>
        <fullName evidence="1">Heterokaryon incompatibility domain-containing protein</fullName>
    </recommendedName>
</protein>
<proteinExistence type="predicted"/>
<evidence type="ECO:0000313" key="2">
    <source>
        <dbReference type="EMBL" id="KAL2065756.1"/>
    </source>
</evidence>
<gene>
    <name evidence="2" type="ORF">VTL71DRAFT_3426</name>
</gene>
<dbReference type="InterPro" id="IPR052895">
    <property type="entry name" value="HetReg/Transcr_Mod"/>
</dbReference>
<dbReference type="Pfam" id="PF06985">
    <property type="entry name" value="HET"/>
    <property type="match status" value="1"/>
</dbReference>
<name>A0ABR4C747_9HELO</name>
<evidence type="ECO:0000313" key="3">
    <source>
        <dbReference type="Proteomes" id="UP001595075"/>
    </source>
</evidence>
<accession>A0ABR4C747</accession>
<organism evidence="2 3">
    <name type="scientific">Oculimacula yallundae</name>
    <dbReference type="NCBI Taxonomy" id="86028"/>
    <lineage>
        <taxon>Eukaryota</taxon>
        <taxon>Fungi</taxon>
        <taxon>Dikarya</taxon>
        <taxon>Ascomycota</taxon>
        <taxon>Pezizomycotina</taxon>
        <taxon>Leotiomycetes</taxon>
        <taxon>Helotiales</taxon>
        <taxon>Ploettnerulaceae</taxon>
        <taxon>Oculimacula</taxon>
    </lineage>
</organism>
<dbReference type="PANTHER" id="PTHR24148">
    <property type="entry name" value="ANKYRIN REPEAT DOMAIN-CONTAINING PROTEIN 39 HOMOLOG-RELATED"/>
    <property type="match status" value="1"/>
</dbReference>
<dbReference type="Proteomes" id="UP001595075">
    <property type="component" value="Unassembled WGS sequence"/>
</dbReference>
<dbReference type="PANTHER" id="PTHR24148:SF82">
    <property type="entry name" value="HETEROKARYON INCOMPATIBILITY DOMAIN-CONTAINING PROTEIN"/>
    <property type="match status" value="1"/>
</dbReference>
<dbReference type="Pfam" id="PF26639">
    <property type="entry name" value="Het-6_barrel"/>
    <property type="match status" value="1"/>
</dbReference>
<feature type="domain" description="Heterokaryon incompatibility" evidence="1">
    <location>
        <begin position="66"/>
        <end position="241"/>
    </location>
</feature>
<keyword evidence="3" id="KW-1185">Reference proteome</keyword>
<dbReference type="EMBL" id="JAZHXI010000012">
    <property type="protein sequence ID" value="KAL2065756.1"/>
    <property type="molecule type" value="Genomic_DNA"/>
</dbReference>
<reference evidence="2 3" key="1">
    <citation type="journal article" date="2024" name="Commun. Biol.">
        <title>Comparative genomic analysis of thermophilic fungi reveals convergent evolutionary adaptations and gene losses.</title>
        <authorList>
            <person name="Steindorff A.S."/>
            <person name="Aguilar-Pontes M.V."/>
            <person name="Robinson A.J."/>
            <person name="Andreopoulos B."/>
            <person name="LaButti K."/>
            <person name="Kuo A."/>
            <person name="Mondo S."/>
            <person name="Riley R."/>
            <person name="Otillar R."/>
            <person name="Haridas S."/>
            <person name="Lipzen A."/>
            <person name="Grimwood J."/>
            <person name="Schmutz J."/>
            <person name="Clum A."/>
            <person name="Reid I.D."/>
            <person name="Moisan M.C."/>
            <person name="Butler G."/>
            <person name="Nguyen T.T.M."/>
            <person name="Dewar K."/>
            <person name="Conant G."/>
            <person name="Drula E."/>
            <person name="Henrissat B."/>
            <person name="Hansel C."/>
            <person name="Singer S."/>
            <person name="Hutchinson M.I."/>
            <person name="de Vries R.P."/>
            <person name="Natvig D.O."/>
            <person name="Powell A.J."/>
            <person name="Tsang A."/>
            <person name="Grigoriev I.V."/>
        </authorList>
    </citation>
    <scope>NUCLEOTIDE SEQUENCE [LARGE SCALE GENOMIC DNA]</scope>
    <source>
        <strain evidence="2 3">CBS 494.80</strain>
    </source>
</reference>
<evidence type="ECO:0000259" key="1">
    <source>
        <dbReference type="Pfam" id="PF06985"/>
    </source>
</evidence>
<dbReference type="InterPro" id="IPR010730">
    <property type="entry name" value="HET"/>
</dbReference>
<sequence length="708" mass="79830">MSGAPTQNNDQHQQRQIYLVMSRYIYSPLEAGNDIRLIRLWPAAGPWVQKIEFDIFHTDKTSNPLYEALSYVWGSSERTDIAYVTCGSHALFKSKENSTGAAGAGSTLPITSNLVVALRNLRDSQSPRVLWVDAICINQEDVPERSQEVSGMSAIYNNAQQTVVWLGPAGQDSRLALDTLGRIAEDLNFNEQDNFAGCWPGSWTRRLEEDSRNLQTSCRRWVAIRDLLRRTWFTRLWVFQEIALSSISIVTVGTISMNWSKFRLGIFWIWRMTPRLNELNPSLKLEDIGTNHIRGFLEVTREDAQIGTSLLGTLYFTRHLSCFDDRDRYFAIRSLLPLYEQKLIVPNYTKTVQEVYTDTIRAVIEEYEGLNPVSLCAMQASPSIKNLPSWVPDISYCLLERLVPSECFAAGFSKAFYSFGPDNELNAQGVEVTKVAKVVSSPHVENLTNDELYNMVRRAWELLPSSVDYIAGGTRLDAFLDVIVCGRTAEKMNTNVGEFSNVSERKEYFQELWVKDKASSRPGTFAPVLAQDLKRCFLGRSFFTTSDGQIGMGPELAQSGDIVAIILGCCTPLLLRPTQQDTHTYRVVGDCYIAGMMDTEALLGPLPAGWSRKYAHNASDRAVILYKNGSTTTQDDPRASAFPQGWRNRFGTKDNQLVNEPDYGDEMGHLGRIWWDNLGTGQRTLYDPRLTPDLLRARGVDMVEITLV</sequence>
<comment type="caution">
    <text evidence="2">The sequence shown here is derived from an EMBL/GenBank/DDBJ whole genome shotgun (WGS) entry which is preliminary data.</text>
</comment>